<dbReference type="EMBL" id="WTYV01000008">
    <property type="protein sequence ID" value="MXO73218.1"/>
    <property type="molecule type" value="Genomic_DNA"/>
</dbReference>
<dbReference type="RefSeq" id="WP_160773149.1">
    <property type="nucleotide sequence ID" value="NZ_WTYV01000008.1"/>
</dbReference>
<name>A0A844Z1J5_9SPHN</name>
<feature type="compositionally biased region" description="Low complexity" evidence="1">
    <location>
        <begin position="82"/>
        <end position="95"/>
    </location>
</feature>
<proteinExistence type="predicted"/>
<feature type="region of interest" description="Disordered" evidence="1">
    <location>
        <begin position="82"/>
        <end position="102"/>
    </location>
</feature>
<dbReference type="AlphaFoldDB" id="A0A844Z1J5"/>
<organism evidence="2 3">
    <name type="scientific">Alteraurantiacibacter buctensis</name>
    <dbReference type="NCBI Taxonomy" id="1503981"/>
    <lineage>
        <taxon>Bacteria</taxon>
        <taxon>Pseudomonadati</taxon>
        <taxon>Pseudomonadota</taxon>
        <taxon>Alphaproteobacteria</taxon>
        <taxon>Sphingomonadales</taxon>
        <taxon>Erythrobacteraceae</taxon>
        <taxon>Alteraurantiacibacter</taxon>
    </lineage>
</organism>
<gene>
    <name evidence="2" type="ORF">GRI99_16440</name>
</gene>
<evidence type="ECO:0000256" key="1">
    <source>
        <dbReference type="SAM" id="MobiDB-lite"/>
    </source>
</evidence>
<accession>A0A844Z1J5</accession>
<dbReference type="PROSITE" id="PS51257">
    <property type="entry name" value="PROKAR_LIPOPROTEIN"/>
    <property type="match status" value="1"/>
</dbReference>
<evidence type="ECO:0000313" key="3">
    <source>
        <dbReference type="Proteomes" id="UP000466966"/>
    </source>
</evidence>
<comment type="caution">
    <text evidence="2">The sequence shown here is derived from an EMBL/GenBank/DDBJ whole genome shotgun (WGS) entry which is preliminary data.</text>
</comment>
<keyword evidence="3" id="KW-1185">Reference proteome</keyword>
<sequence length="102" mass="9832">MRQVRFAIPLGLLLVLGACDYFGGGEQEAAGGATGQVLPASVSDEMIPVQDLTSQPPALAPAPGEGGSGAVATADSAVAAVSAGDGEAAAVEDATPAQPEAQ</sequence>
<protein>
    <submittedName>
        <fullName evidence="2">Uncharacterized protein</fullName>
    </submittedName>
</protein>
<evidence type="ECO:0000313" key="2">
    <source>
        <dbReference type="EMBL" id="MXO73218.1"/>
    </source>
</evidence>
<dbReference type="Proteomes" id="UP000466966">
    <property type="component" value="Unassembled WGS sequence"/>
</dbReference>
<reference evidence="2 3" key="1">
    <citation type="submission" date="2019-12" db="EMBL/GenBank/DDBJ databases">
        <title>Genomic-based taxomic classification of the family Erythrobacteraceae.</title>
        <authorList>
            <person name="Xu L."/>
        </authorList>
    </citation>
    <scope>NUCLEOTIDE SEQUENCE [LARGE SCALE GENOMIC DNA]</scope>
    <source>
        <strain evidence="2 3">M0322</strain>
    </source>
</reference>